<evidence type="ECO:0000256" key="1">
    <source>
        <dbReference type="ARBA" id="ARBA00009619"/>
    </source>
</evidence>
<name>A0A6F9D8F3_9ASCI</name>
<dbReference type="AlphaFoldDB" id="A0A6F9D8F3"/>
<dbReference type="PANTHER" id="PTHR13238:SF0">
    <property type="entry name" value="CILIA- AND FLAGELLA-ASSOCIATED PROTEIN 298"/>
    <property type="match status" value="1"/>
</dbReference>
<reference evidence="2" key="1">
    <citation type="submission" date="2020-04" db="EMBL/GenBank/DDBJ databases">
        <authorList>
            <person name="Neveu A P."/>
        </authorList>
    </citation>
    <scope>NUCLEOTIDE SEQUENCE</scope>
    <source>
        <tissue evidence="2">Whole embryo</tissue>
    </source>
</reference>
<evidence type="ECO:0000313" key="2">
    <source>
        <dbReference type="EMBL" id="CAB3230187.1"/>
    </source>
</evidence>
<sequence>MVRLHVKHGEESQFLFDTTAQIPLNELLTELLTLYNGRLKIERICSEMQCLAKHGILLPPNMQGLTDEQIVELKLRDEWAEKCIPSGGPTFCKDDIGRRNGQAPSLQMGQVITKTVDEAKANINKKQVQVNVVMTKEIIKDTLDILKGAVTIVYPMGLPPHDPIRMEFENAEDLSGTQASLQVIPEGQGVLWWAGKEMSNDKRLCDYIGKNEKTKVVVKLQKKGTGPPGREPVVTEDQKKQMMLQAYRRQEELKKLDTMDDDSHLDSQWADNNMLKRQFQGLNNISWRPGKKM</sequence>
<gene>
    <name evidence="2" type="primary">Cfap298</name>
</gene>
<comment type="similarity">
    <text evidence="1">Belongs to the CFAP298 family.</text>
</comment>
<protein>
    <submittedName>
        <fullName evidence="2">UPF0769 protein C21orf59 homolog</fullName>
    </submittedName>
</protein>
<dbReference type="InterPro" id="IPR021298">
    <property type="entry name" value="CFAP298"/>
</dbReference>
<proteinExistence type="evidence at transcript level"/>
<organism evidence="2">
    <name type="scientific">Phallusia mammillata</name>
    <dbReference type="NCBI Taxonomy" id="59560"/>
    <lineage>
        <taxon>Eukaryota</taxon>
        <taxon>Metazoa</taxon>
        <taxon>Chordata</taxon>
        <taxon>Tunicata</taxon>
        <taxon>Ascidiacea</taxon>
        <taxon>Phlebobranchia</taxon>
        <taxon>Ascidiidae</taxon>
        <taxon>Phallusia</taxon>
    </lineage>
</organism>
<accession>A0A6F9D8F3</accession>
<dbReference type="Pfam" id="PF11069">
    <property type="entry name" value="CFAP298"/>
    <property type="match status" value="1"/>
</dbReference>
<dbReference type="GO" id="GO:0003352">
    <property type="term" value="P:regulation of cilium movement"/>
    <property type="evidence" value="ECO:0007669"/>
    <property type="project" value="InterPro"/>
</dbReference>
<dbReference type="PANTHER" id="PTHR13238">
    <property type="entry name" value="PROTEIN C21ORF59"/>
    <property type="match status" value="1"/>
</dbReference>
<dbReference type="EMBL" id="LR783872">
    <property type="protein sequence ID" value="CAB3230187.1"/>
    <property type="molecule type" value="mRNA"/>
</dbReference>